<gene>
    <name evidence="3" type="ORF">NM961_22460</name>
</gene>
<dbReference type="PROSITE" id="PS51352">
    <property type="entry name" value="THIOREDOXIN_2"/>
    <property type="match status" value="1"/>
</dbReference>
<protein>
    <submittedName>
        <fullName evidence="3">Thioredoxin family protein</fullName>
    </submittedName>
</protein>
<feature type="signal peptide" evidence="1">
    <location>
        <begin position="1"/>
        <end position="28"/>
    </location>
</feature>
<dbReference type="Pfam" id="PF00578">
    <property type="entry name" value="AhpC-TSA"/>
    <property type="match status" value="1"/>
</dbReference>
<dbReference type="Gene3D" id="3.40.30.10">
    <property type="entry name" value="Glutaredoxin"/>
    <property type="match status" value="1"/>
</dbReference>
<evidence type="ECO:0000313" key="4">
    <source>
        <dbReference type="Proteomes" id="UP001165498"/>
    </source>
</evidence>
<dbReference type="SUPFAM" id="SSF52833">
    <property type="entry name" value="Thioredoxin-like"/>
    <property type="match status" value="1"/>
</dbReference>
<dbReference type="CDD" id="cd03012">
    <property type="entry name" value="TlpA_like_DipZ_like"/>
    <property type="match status" value="1"/>
</dbReference>
<evidence type="ECO:0000259" key="2">
    <source>
        <dbReference type="PROSITE" id="PS51352"/>
    </source>
</evidence>
<comment type="caution">
    <text evidence="3">The sequence shown here is derived from an EMBL/GenBank/DDBJ whole genome shotgun (WGS) entry which is preliminary data.</text>
</comment>
<dbReference type="InterPro" id="IPR036249">
    <property type="entry name" value="Thioredoxin-like_sf"/>
</dbReference>
<dbReference type="InterPro" id="IPR050553">
    <property type="entry name" value="Thioredoxin_ResA/DsbE_sf"/>
</dbReference>
<reference evidence="3" key="1">
    <citation type="submission" date="2022-07" db="EMBL/GenBank/DDBJ databases">
        <title>Tahibacter sp., a new gammaproteobacterium isolated from the silt sample collected at pig farm.</title>
        <authorList>
            <person name="Chen H."/>
        </authorList>
    </citation>
    <scope>NUCLEOTIDE SEQUENCE</scope>
    <source>
        <strain evidence="3">P2K</strain>
    </source>
</reference>
<accession>A0ABT1QZ05</accession>
<keyword evidence="1" id="KW-0732">Signal</keyword>
<dbReference type="RefSeq" id="WP_255916674.1">
    <property type="nucleotide sequence ID" value="NZ_JANFQO010000032.1"/>
</dbReference>
<dbReference type="PANTHER" id="PTHR42852:SF13">
    <property type="entry name" value="PROTEIN DIPZ"/>
    <property type="match status" value="1"/>
</dbReference>
<keyword evidence="4" id="KW-1185">Reference proteome</keyword>
<dbReference type="PANTHER" id="PTHR42852">
    <property type="entry name" value="THIOL:DISULFIDE INTERCHANGE PROTEIN DSBE"/>
    <property type="match status" value="1"/>
</dbReference>
<dbReference type="InterPro" id="IPR013766">
    <property type="entry name" value="Thioredoxin_domain"/>
</dbReference>
<feature type="chain" id="PRO_5045130971" evidence="1">
    <location>
        <begin position="29"/>
        <end position="186"/>
    </location>
</feature>
<dbReference type="PROSITE" id="PS51257">
    <property type="entry name" value="PROKAR_LIPOPROTEIN"/>
    <property type="match status" value="1"/>
</dbReference>
<dbReference type="InterPro" id="IPR000866">
    <property type="entry name" value="AhpC/TSA"/>
</dbReference>
<dbReference type="Proteomes" id="UP001165498">
    <property type="component" value="Unassembled WGS sequence"/>
</dbReference>
<proteinExistence type="predicted"/>
<evidence type="ECO:0000313" key="3">
    <source>
        <dbReference type="EMBL" id="MCQ4167488.1"/>
    </source>
</evidence>
<organism evidence="3 4">
    <name type="scientific">Tahibacter harae</name>
    <dbReference type="NCBI Taxonomy" id="2963937"/>
    <lineage>
        <taxon>Bacteria</taxon>
        <taxon>Pseudomonadati</taxon>
        <taxon>Pseudomonadota</taxon>
        <taxon>Gammaproteobacteria</taxon>
        <taxon>Lysobacterales</taxon>
        <taxon>Rhodanobacteraceae</taxon>
        <taxon>Tahibacter</taxon>
    </lineage>
</organism>
<evidence type="ECO:0000256" key="1">
    <source>
        <dbReference type="SAM" id="SignalP"/>
    </source>
</evidence>
<dbReference type="EMBL" id="JANFQO010000032">
    <property type="protein sequence ID" value="MCQ4167488.1"/>
    <property type="molecule type" value="Genomic_DNA"/>
</dbReference>
<feature type="domain" description="Thioredoxin" evidence="2">
    <location>
        <begin position="29"/>
        <end position="180"/>
    </location>
</feature>
<sequence>MRTITSLTALLATCLLASACSSSQQATAAPAGQSAPTLTAAPEFTGIAHWLNSPPLRLSALRGKVVLVEFWTYSCINCIHVMPQLKQWHAAYRDQGLVIVGVHTPEYPEETATDKVQAAIERFGITYPVAQDNAYATWNAYGNRYWPALYLIDAQGRIAYHHIGEGRYAETEAMIRSLLEAASKNG</sequence>
<name>A0ABT1QZ05_9GAMM</name>